<keyword evidence="4" id="KW-0540">Nuclease</keyword>
<dbReference type="InterPro" id="IPR036279">
    <property type="entry name" value="5-3_exonuclease_C_sf"/>
</dbReference>
<dbReference type="SMART" id="SM00450">
    <property type="entry name" value="RHOD"/>
    <property type="match status" value="1"/>
</dbReference>
<dbReference type="SUPFAM" id="SSF52821">
    <property type="entry name" value="Rhodanese/Cell cycle control phosphatase"/>
    <property type="match status" value="1"/>
</dbReference>
<proteinExistence type="inferred from homology"/>
<dbReference type="PROSITE" id="PS00842">
    <property type="entry name" value="XPG_2"/>
    <property type="match status" value="1"/>
</dbReference>
<dbReference type="PROSITE" id="PS50206">
    <property type="entry name" value="RHODANESE_3"/>
    <property type="match status" value="1"/>
</dbReference>
<feature type="compositionally biased region" description="Basic and acidic residues" evidence="12">
    <location>
        <begin position="375"/>
        <end position="384"/>
    </location>
</feature>
<dbReference type="PRINTS" id="PR00853">
    <property type="entry name" value="XPGRADSUPER"/>
</dbReference>
<organism evidence="14 15">
    <name type="scientific">Trichomonascus ciferrii</name>
    <dbReference type="NCBI Taxonomy" id="44093"/>
    <lineage>
        <taxon>Eukaryota</taxon>
        <taxon>Fungi</taxon>
        <taxon>Dikarya</taxon>
        <taxon>Ascomycota</taxon>
        <taxon>Saccharomycotina</taxon>
        <taxon>Dipodascomycetes</taxon>
        <taxon>Dipodascales</taxon>
        <taxon>Trichomonascaceae</taxon>
        <taxon>Trichomonascus</taxon>
        <taxon>Trichomonascus ciferrii complex</taxon>
    </lineage>
</organism>
<dbReference type="Gene3D" id="1.10.150.20">
    <property type="entry name" value="5' to 3' exonuclease, C-terminal subdomain"/>
    <property type="match status" value="1"/>
</dbReference>
<evidence type="ECO:0000313" key="15">
    <source>
        <dbReference type="Proteomes" id="UP000761534"/>
    </source>
</evidence>
<dbReference type="EMBL" id="SWFS01000530">
    <property type="protein sequence ID" value="KAA8899125.1"/>
    <property type="molecule type" value="Genomic_DNA"/>
</dbReference>
<dbReference type="Pfam" id="PF00581">
    <property type="entry name" value="Rhodanese"/>
    <property type="match status" value="1"/>
</dbReference>
<dbReference type="InterPro" id="IPR001044">
    <property type="entry name" value="XPG/Rad2_eukaryotes"/>
</dbReference>
<dbReference type="CDD" id="cd09904">
    <property type="entry name" value="H3TH_XPG"/>
    <property type="match status" value="1"/>
</dbReference>
<sequence>MGVRGLWEVVAPAAKPVQLEDLRGQRVAVDASIWIYHFMKAVRDSNGEVLRNAHVIGFFRRICKLIYFGIKPVFVFDGGAPSLKRQTINRRKERREFRQEDAARTAAKLLTVQLERMANQQVQSNKKQKTKAKKKEDGTDDVDQKFVYFDERNLPESTRVGATSTKKEKPFRAQDPYHLPEVDVEKPVRSDDPRLMTQEELAEYAQEFEAQINTGLYDTSKIDFESEQFRSLPKTTQYQLLSAARFKSRLRMGYTAEQLDQKFPDRMEFSRFQVDRVAQRNYLTQSIMNLIGTDDGGAQRISGEKGGEYILNKTEGGWTLSMNQKAASGADKVPDEADEEDEEDEDVEWEDVPLEENETASGGGVTEKASLGGGEETREQKFQVEEENAAEEEEEMVLPAALNDVNARIQRERLKEEISEKRKPKIKHNFGESSLLKIPNTATDGETAAQKDASAHTTSETERVKGASEQRPPTFVPPWFQAAADEHRGVQNVEFRTEEEQGEQMEEAKTPGESENPEAVEESDESPKGAAVVINEAKDVSPLKEGEPPNGDGQDMQQMAIDRELAEQEALYQEEEDEEMLESIARESKENARFTSSLKGQAGGGADIDYEEEIRRLRDQKRKDQRDSDEVSSTMVKECQELLQTFGIPYITAPMEAEAQCATLYELGLVDGIVTDDSDCFLFGGNCIYKNMFNQAKWVECYDTETLQREFNLTREKFIDLAQLLGSDYTEGLLGVGPVTGMEIISEFKDLHDFKQWWEKVQNRQGKQEDLLNNELRLKFKRRFITKLFLRSDFPNEDVRQAYLHPQVDWDETEFEWGSPNVDAIRTFLRQTAGWTPESVDEVVLPVLRNQSKKQTKLNFHPADNSIEKSADPKLISASTLKSWMDSKAADSIAIVDVRDSDHIGGHIRSSINVPSTKFLSKMPKLEAALQSRQIVVFHCQLSQQRGPTCAAAYCKHLNGKGLKNQEVYVLSGGFNEWARHYGPDKRYTESFRAELYP</sequence>
<feature type="region of interest" description="Disordered" evidence="12">
    <location>
        <begin position="119"/>
        <end position="138"/>
    </location>
</feature>
<evidence type="ECO:0000256" key="6">
    <source>
        <dbReference type="ARBA" id="ARBA00022759"/>
    </source>
</evidence>
<reference evidence="14" key="1">
    <citation type="journal article" date="2019" name="G3 (Bethesda)">
        <title>Genome Assemblies of Two Rare Opportunistic Yeast Pathogens: Diutina rugosa (syn. Candida rugosa) and Trichomonascus ciferrii (syn. Candida ciferrii).</title>
        <authorList>
            <person name="Mixao V."/>
            <person name="Saus E."/>
            <person name="Hansen A.P."/>
            <person name="Lass-Florl C."/>
            <person name="Gabaldon T."/>
        </authorList>
    </citation>
    <scope>NUCLEOTIDE SEQUENCE</scope>
    <source>
        <strain evidence="14">CBS 4856</strain>
    </source>
</reference>
<dbReference type="InterPro" id="IPR001763">
    <property type="entry name" value="Rhodanese-like_dom"/>
</dbReference>
<keyword evidence="15" id="KW-1185">Reference proteome</keyword>
<feature type="region of interest" description="Disordered" evidence="12">
    <location>
        <begin position="324"/>
        <end position="476"/>
    </location>
</feature>
<dbReference type="InterPro" id="IPR019974">
    <property type="entry name" value="XPG_CS"/>
</dbReference>
<feature type="domain" description="Rhodanese" evidence="13">
    <location>
        <begin position="889"/>
        <end position="987"/>
    </location>
</feature>
<dbReference type="GO" id="GO:0003697">
    <property type="term" value="F:single-stranded DNA binding"/>
    <property type="evidence" value="ECO:0007669"/>
    <property type="project" value="InterPro"/>
</dbReference>
<dbReference type="OrthoDB" id="31113at2759"/>
<evidence type="ECO:0000256" key="12">
    <source>
        <dbReference type="SAM" id="MobiDB-lite"/>
    </source>
</evidence>
<dbReference type="VEuPathDB" id="FungiDB:TRICI_006395"/>
<keyword evidence="7" id="KW-0227">DNA damage</keyword>
<keyword evidence="6" id="KW-0255">Endonuclease</keyword>
<evidence type="ECO:0000256" key="9">
    <source>
        <dbReference type="ARBA" id="ARBA00022842"/>
    </source>
</evidence>
<feature type="region of interest" description="Disordered" evidence="12">
    <location>
        <begin position="489"/>
        <end position="555"/>
    </location>
</feature>
<protein>
    <recommendedName>
        <fullName evidence="13">Rhodanese domain-containing protein</fullName>
    </recommendedName>
</protein>
<dbReference type="Proteomes" id="UP000761534">
    <property type="component" value="Unassembled WGS sequence"/>
</dbReference>
<feature type="compositionally biased region" description="Basic and acidic residues" evidence="12">
    <location>
        <begin position="536"/>
        <end position="547"/>
    </location>
</feature>
<comment type="cofactor">
    <cofactor evidence="1">
        <name>Mg(2+)</name>
        <dbReference type="ChEBI" id="CHEBI:18420"/>
    </cofactor>
</comment>
<evidence type="ECO:0000256" key="1">
    <source>
        <dbReference type="ARBA" id="ARBA00001946"/>
    </source>
</evidence>
<dbReference type="GO" id="GO:0046872">
    <property type="term" value="F:metal ion binding"/>
    <property type="evidence" value="ECO:0007669"/>
    <property type="project" value="UniProtKB-KW"/>
</dbReference>
<evidence type="ECO:0000256" key="3">
    <source>
        <dbReference type="ARBA" id="ARBA00005283"/>
    </source>
</evidence>
<evidence type="ECO:0000256" key="10">
    <source>
        <dbReference type="ARBA" id="ARBA00023204"/>
    </source>
</evidence>
<dbReference type="Gene3D" id="3.40.50.1010">
    <property type="entry name" value="5'-nuclease"/>
    <property type="match status" value="2"/>
</dbReference>
<evidence type="ECO:0000256" key="5">
    <source>
        <dbReference type="ARBA" id="ARBA00022723"/>
    </source>
</evidence>
<keyword evidence="11" id="KW-0539">Nucleus</keyword>
<dbReference type="InterPro" id="IPR006084">
    <property type="entry name" value="XPG/Rad2"/>
</dbReference>
<feature type="compositionally biased region" description="Acidic residues" evidence="12">
    <location>
        <begin position="385"/>
        <end position="396"/>
    </location>
</feature>
<keyword evidence="8" id="KW-0378">Hydrolase</keyword>
<comment type="caution">
    <text evidence="14">The sequence shown here is derived from an EMBL/GenBank/DDBJ whole genome shotgun (WGS) entry which is preliminary data.</text>
</comment>
<gene>
    <name evidence="14" type="ORF">TRICI_006395</name>
</gene>
<comment type="similarity">
    <text evidence="3">Belongs to the XPG/RAD2 endonuclease family. XPG subfamily.</text>
</comment>
<dbReference type="PANTHER" id="PTHR16171:SF7">
    <property type="entry name" value="DNA REPAIR PROTEIN RAD2"/>
    <property type="match status" value="1"/>
</dbReference>
<feature type="region of interest" description="Disordered" evidence="12">
    <location>
        <begin position="592"/>
        <end position="611"/>
    </location>
</feature>
<dbReference type="SMART" id="SM00484">
    <property type="entry name" value="XPGI"/>
    <property type="match status" value="1"/>
</dbReference>
<evidence type="ECO:0000256" key="11">
    <source>
        <dbReference type="ARBA" id="ARBA00023242"/>
    </source>
</evidence>
<dbReference type="SUPFAM" id="SSF88723">
    <property type="entry name" value="PIN domain-like"/>
    <property type="match status" value="1"/>
</dbReference>
<dbReference type="Pfam" id="PF00752">
    <property type="entry name" value="XPG_N"/>
    <property type="match status" value="1"/>
</dbReference>
<dbReference type="PANTHER" id="PTHR16171">
    <property type="entry name" value="DNA REPAIR PROTEIN COMPLEMENTING XP-G CELLS-RELATED"/>
    <property type="match status" value="1"/>
</dbReference>
<feature type="compositionally biased region" description="Acidic residues" evidence="12">
    <location>
        <begin position="336"/>
        <end position="358"/>
    </location>
</feature>
<dbReference type="InterPro" id="IPR036873">
    <property type="entry name" value="Rhodanese-like_dom_sf"/>
</dbReference>
<dbReference type="GO" id="GO:0004520">
    <property type="term" value="F:DNA endonuclease activity"/>
    <property type="evidence" value="ECO:0007669"/>
    <property type="project" value="TreeGrafter"/>
</dbReference>
<keyword evidence="10" id="KW-0234">DNA repair</keyword>
<dbReference type="InterPro" id="IPR006085">
    <property type="entry name" value="XPG_DNA_repair_N"/>
</dbReference>
<name>A0A642UP85_9ASCO</name>
<dbReference type="PROSITE" id="PS00841">
    <property type="entry name" value="XPG_1"/>
    <property type="match status" value="1"/>
</dbReference>
<evidence type="ECO:0000259" key="13">
    <source>
        <dbReference type="PROSITE" id="PS50206"/>
    </source>
</evidence>
<dbReference type="GO" id="GO:0006289">
    <property type="term" value="P:nucleotide-excision repair"/>
    <property type="evidence" value="ECO:0007669"/>
    <property type="project" value="InterPro"/>
</dbReference>
<dbReference type="CDD" id="cd09868">
    <property type="entry name" value="PIN_XPG_RAD2"/>
    <property type="match status" value="2"/>
</dbReference>
<dbReference type="GO" id="GO:0016788">
    <property type="term" value="F:hydrolase activity, acting on ester bonds"/>
    <property type="evidence" value="ECO:0007669"/>
    <property type="project" value="InterPro"/>
</dbReference>
<feature type="compositionally biased region" description="Basic and acidic residues" evidence="12">
    <location>
        <begin position="409"/>
        <end position="421"/>
    </location>
</feature>
<evidence type="ECO:0000256" key="8">
    <source>
        <dbReference type="ARBA" id="ARBA00022801"/>
    </source>
</evidence>
<dbReference type="PRINTS" id="PR00066">
    <property type="entry name" value="XRODRMPGMNTG"/>
</dbReference>
<evidence type="ECO:0000256" key="2">
    <source>
        <dbReference type="ARBA" id="ARBA00004123"/>
    </source>
</evidence>
<dbReference type="InterPro" id="IPR008918">
    <property type="entry name" value="HhH2"/>
</dbReference>
<evidence type="ECO:0000256" key="7">
    <source>
        <dbReference type="ARBA" id="ARBA00022763"/>
    </source>
</evidence>
<comment type="subcellular location">
    <subcellularLocation>
        <location evidence="2">Nucleus</location>
    </subcellularLocation>
</comment>
<evidence type="ECO:0000256" key="4">
    <source>
        <dbReference type="ARBA" id="ARBA00022722"/>
    </source>
</evidence>
<accession>A0A642UP85</accession>
<evidence type="ECO:0000313" key="14">
    <source>
        <dbReference type="EMBL" id="KAA8899125.1"/>
    </source>
</evidence>
<feature type="compositionally biased region" description="Basic and acidic residues" evidence="12">
    <location>
        <begin position="459"/>
        <end position="468"/>
    </location>
</feature>
<keyword evidence="9" id="KW-0460">Magnesium</keyword>
<dbReference type="SMART" id="SM00279">
    <property type="entry name" value="HhH2"/>
    <property type="match status" value="1"/>
</dbReference>
<dbReference type="GO" id="GO:0005634">
    <property type="term" value="C:nucleus"/>
    <property type="evidence" value="ECO:0007669"/>
    <property type="project" value="UniProtKB-SubCell"/>
</dbReference>
<feature type="compositionally biased region" description="Basic and acidic residues" evidence="12">
    <location>
        <begin position="489"/>
        <end position="499"/>
    </location>
</feature>
<dbReference type="AlphaFoldDB" id="A0A642UP85"/>
<dbReference type="InterPro" id="IPR029060">
    <property type="entry name" value="PIN-like_dom_sf"/>
</dbReference>
<dbReference type="Gene3D" id="3.40.250.10">
    <property type="entry name" value="Rhodanese-like domain"/>
    <property type="match status" value="1"/>
</dbReference>
<dbReference type="Pfam" id="PF00867">
    <property type="entry name" value="XPG_I"/>
    <property type="match status" value="1"/>
</dbReference>
<dbReference type="SUPFAM" id="SSF47807">
    <property type="entry name" value="5' to 3' exonuclease, C-terminal subdomain"/>
    <property type="match status" value="1"/>
</dbReference>
<keyword evidence="5" id="KW-0479">Metal-binding</keyword>
<dbReference type="InterPro" id="IPR006086">
    <property type="entry name" value="XPG-I_dom"/>
</dbReference>
<dbReference type="FunFam" id="3.40.50.1010:FF:000061">
    <property type="entry name" value="Single-stranded DNA endonuclease (Eurofung)"/>
    <property type="match status" value="1"/>
</dbReference>
<dbReference type="SMART" id="SM00485">
    <property type="entry name" value="XPGN"/>
    <property type="match status" value="1"/>
</dbReference>
<feature type="compositionally biased region" description="Acidic residues" evidence="12">
    <location>
        <begin position="515"/>
        <end position="524"/>
    </location>
</feature>